<keyword evidence="2" id="KW-1185">Reference proteome</keyword>
<dbReference type="EMBL" id="VNJK01000006">
    <property type="protein sequence ID" value="TVX86038.1"/>
    <property type="molecule type" value="Genomic_DNA"/>
</dbReference>
<proteinExistence type="predicted"/>
<comment type="caution">
    <text evidence="1">The sequence shown here is derived from an EMBL/GenBank/DDBJ whole genome shotgun (WGS) entry which is preliminary data.</text>
</comment>
<dbReference type="OrthoDB" id="2633179at2"/>
<evidence type="ECO:0008006" key="3">
    <source>
        <dbReference type="Google" id="ProtNLM"/>
    </source>
</evidence>
<sequence>MFTIEECVMCGCKDVPNKKIELPVGVGGIVSVIVEGAECTKCGEKYYDSDDTEAIRELKKGYKEQAVGA</sequence>
<evidence type="ECO:0000313" key="1">
    <source>
        <dbReference type="EMBL" id="TVX86038.1"/>
    </source>
</evidence>
<reference evidence="1 2" key="1">
    <citation type="submission" date="2019-07" db="EMBL/GenBank/DDBJ databases">
        <authorList>
            <person name="Kim J."/>
        </authorList>
    </citation>
    <scope>NUCLEOTIDE SEQUENCE [LARGE SCALE GENOMIC DNA]</scope>
    <source>
        <strain evidence="1 2">N4</strain>
    </source>
</reference>
<gene>
    <name evidence="1" type="ORF">FPZ44_24150</name>
</gene>
<name>A0A559IEE8_9BACL</name>
<evidence type="ECO:0000313" key="2">
    <source>
        <dbReference type="Proteomes" id="UP000318102"/>
    </source>
</evidence>
<organism evidence="1 2">
    <name type="scientific">Paenibacillus agilis</name>
    <dbReference type="NCBI Taxonomy" id="3020863"/>
    <lineage>
        <taxon>Bacteria</taxon>
        <taxon>Bacillati</taxon>
        <taxon>Bacillota</taxon>
        <taxon>Bacilli</taxon>
        <taxon>Bacillales</taxon>
        <taxon>Paenibacillaceae</taxon>
        <taxon>Paenibacillus</taxon>
    </lineage>
</organism>
<dbReference type="Proteomes" id="UP000318102">
    <property type="component" value="Unassembled WGS sequence"/>
</dbReference>
<dbReference type="AlphaFoldDB" id="A0A559IEE8"/>
<accession>A0A559IEE8</accession>
<dbReference type="Gene3D" id="3.10.20.860">
    <property type="match status" value="1"/>
</dbReference>
<dbReference type="RefSeq" id="WP_144994817.1">
    <property type="nucleotide sequence ID" value="NZ_VNJK01000006.1"/>
</dbReference>
<protein>
    <recommendedName>
        <fullName evidence="3">YgiT-type zinc finger protein</fullName>
    </recommendedName>
</protein>